<evidence type="ECO:0000256" key="3">
    <source>
        <dbReference type="ARBA" id="ARBA00022884"/>
    </source>
</evidence>
<keyword evidence="2 7" id="KW-0699">rRNA-binding</keyword>
<comment type="similarity">
    <text evidence="1 7 8">Belongs to the bacterial ribosomal protein bS18 family.</text>
</comment>
<sequence length="88" mass="10547">MAKSNEIKYLTAIKTEKRQKKYCRFKRYGIKHVDYKDVEFLKKFLNEQGKMLPRRITGNSLKYQRKVAEAVKKAREMAMLPYVTDLLK</sequence>
<reference evidence="9 10" key="1">
    <citation type="submission" date="2019-03" db="EMBL/GenBank/DDBJ databases">
        <title>Genomic Encyclopedia of Type Strains, Phase IV (KMG-IV): sequencing the most valuable type-strain genomes for metagenomic binning, comparative biology and taxonomic classification.</title>
        <authorList>
            <person name="Goeker M."/>
        </authorList>
    </citation>
    <scope>NUCLEOTIDE SEQUENCE [LARGE SCALE GENOMIC DNA]</scope>
    <source>
        <strain evidence="9 10">DSM 100059</strain>
    </source>
</reference>
<comment type="subunit">
    <text evidence="7">Part of the 30S ribosomal subunit. Forms a tight heterodimer with protein bS6.</text>
</comment>
<accession>A0A4R8DDV1</accession>
<evidence type="ECO:0000256" key="7">
    <source>
        <dbReference type="HAMAP-Rule" id="MF_00270"/>
    </source>
</evidence>
<dbReference type="InterPro" id="IPR018275">
    <property type="entry name" value="Ribosomal_bS18_CS"/>
</dbReference>
<dbReference type="InterPro" id="IPR036870">
    <property type="entry name" value="Ribosomal_bS18_sf"/>
</dbReference>
<comment type="caution">
    <text evidence="9">The sequence shown here is derived from an EMBL/GenBank/DDBJ whole genome shotgun (WGS) entry which is preliminary data.</text>
</comment>
<name>A0A4R8DDV1_9BACT</name>
<organism evidence="9 10">
    <name type="scientific">Dinghuibacter silviterrae</name>
    <dbReference type="NCBI Taxonomy" id="1539049"/>
    <lineage>
        <taxon>Bacteria</taxon>
        <taxon>Pseudomonadati</taxon>
        <taxon>Bacteroidota</taxon>
        <taxon>Chitinophagia</taxon>
        <taxon>Chitinophagales</taxon>
        <taxon>Chitinophagaceae</taxon>
        <taxon>Dinghuibacter</taxon>
    </lineage>
</organism>
<proteinExistence type="inferred from homology"/>
<gene>
    <name evidence="7" type="primary">rpsR</name>
    <name evidence="9" type="ORF">EDB95_3483</name>
</gene>
<evidence type="ECO:0000313" key="9">
    <source>
        <dbReference type="EMBL" id="TDW95673.1"/>
    </source>
</evidence>
<dbReference type="Proteomes" id="UP000294498">
    <property type="component" value="Unassembled WGS sequence"/>
</dbReference>
<dbReference type="Pfam" id="PF01084">
    <property type="entry name" value="Ribosomal_S18"/>
    <property type="match status" value="1"/>
</dbReference>
<keyword evidence="10" id="KW-1185">Reference proteome</keyword>
<dbReference type="AlphaFoldDB" id="A0A4R8DDV1"/>
<dbReference type="FunFam" id="4.10.640.10:FF:000004">
    <property type="entry name" value="30S ribosomal protein S18"/>
    <property type="match status" value="1"/>
</dbReference>
<dbReference type="OrthoDB" id="9812008at2"/>
<protein>
    <recommendedName>
        <fullName evidence="6 7">Small ribosomal subunit protein bS18</fullName>
    </recommendedName>
</protein>
<dbReference type="GO" id="GO:0006412">
    <property type="term" value="P:translation"/>
    <property type="evidence" value="ECO:0007669"/>
    <property type="project" value="UniProtKB-UniRule"/>
</dbReference>
<evidence type="ECO:0000256" key="5">
    <source>
        <dbReference type="ARBA" id="ARBA00023274"/>
    </source>
</evidence>
<comment type="function">
    <text evidence="7">Binds as a heterodimer with protein bS6 to the central domain of the 16S rRNA, where it helps stabilize the platform of the 30S subunit.</text>
</comment>
<dbReference type="GO" id="GO:0022627">
    <property type="term" value="C:cytosolic small ribosomal subunit"/>
    <property type="evidence" value="ECO:0007669"/>
    <property type="project" value="TreeGrafter"/>
</dbReference>
<keyword evidence="4 7" id="KW-0689">Ribosomal protein</keyword>
<keyword evidence="3 7" id="KW-0694">RNA-binding</keyword>
<dbReference type="GO" id="GO:0003735">
    <property type="term" value="F:structural constituent of ribosome"/>
    <property type="evidence" value="ECO:0007669"/>
    <property type="project" value="InterPro"/>
</dbReference>
<dbReference type="EMBL" id="SODV01000002">
    <property type="protein sequence ID" value="TDW95673.1"/>
    <property type="molecule type" value="Genomic_DNA"/>
</dbReference>
<dbReference type="HAMAP" id="MF_00270">
    <property type="entry name" value="Ribosomal_bS18"/>
    <property type="match status" value="1"/>
</dbReference>
<dbReference type="SUPFAM" id="SSF46911">
    <property type="entry name" value="Ribosomal protein S18"/>
    <property type="match status" value="1"/>
</dbReference>
<dbReference type="Gene3D" id="4.10.640.10">
    <property type="entry name" value="Ribosomal protein S18"/>
    <property type="match status" value="1"/>
</dbReference>
<evidence type="ECO:0000256" key="8">
    <source>
        <dbReference type="RuleBase" id="RU003910"/>
    </source>
</evidence>
<dbReference type="PRINTS" id="PR00974">
    <property type="entry name" value="RIBOSOMALS18"/>
</dbReference>
<dbReference type="GO" id="GO:0070181">
    <property type="term" value="F:small ribosomal subunit rRNA binding"/>
    <property type="evidence" value="ECO:0007669"/>
    <property type="project" value="TreeGrafter"/>
</dbReference>
<dbReference type="InterPro" id="IPR001648">
    <property type="entry name" value="Ribosomal_bS18"/>
</dbReference>
<dbReference type="PROSITE" id="PS00057">
    <property type="entry name" value="RIBOSOMAL_S18"/>
    <property type="match status" value="1"/>
</dbReference>
<evidence type="ECO:0000256" key="2">
    <source>
        <dbReference type="ARBA" id="ARBA00022730"/>
    </source>
</evidence>
<evidence type="ECO:0000256" key="4">
    <source>
        <dbReference type="ARBA" id="ARBA00022980"/>
    </source>
</evidence>
<evidence type="ECO:0000256" key="1">
    <source>
        <dbReference type="ARBA" id="ARBA00005589"/>
    </source>
</evidence>
<dbReference type="PANTHER" id="PTHR13479">
    <property type="entry name" value="30S RIBOSOMAL PROTEIN S18"/>
    <property type="match status" value="1"/>
</dbReference>
<evidence type="ECO:0000313" key="10">
    <source>
        <dbReference type="Proteomes" id="UP000294498"/>
    </source>
</evidence>
<dbReference type="NCBIfam" id="TIGR00165">
    <property type="entry name" value="S18"/>
    <property type="match status" value="1"/>
</dbReference>
<dbReference type="RefSeq" id="WP_133995260.1">
    <property type="nucleotide sequence ID" value="NZ_SODV01000002.1"/>
</dbReference>
<dbReference type="PANTHER" id="PTHR13479:SF40">
    <property type="entry name" value="SMALL RIBOSOMAL SUBUNIT PROTEIN BS18M"/>
    <property type="match status" value="1"/>
</dbReference>
<evidence type="ECO:0000256" key="6">
    <source>
        <dbReference type="ARBA" id="ARBA00035141"/>
    </source>
</evidence>
<keyword evidence="5 7" id="KW-0687">Ribonucleoprotein</keyword>